<dbReference type="EMBL" id="CAJPWZ010002802">
    <property type="protein sequence ID" value="CAG2245915.1"/>
    <property type="molecule type" value="Genomic_DNA"/>
</dbReference>
<gene>
    <name evidence="2" type="ORF">MEDL_57905</name>
</gene>
<evidence type="ECO:0008006" key="4">
    <source>
        <dbReference type="Google" id="ProtNLM"/>
    </source>
</evidence>
<protein>
    <recommendedName>
        <fullName evidence="4">Ig-like domain-containing protein</fullName>
    </recommendedName>
</protein>
<name>A0A8S3UQH4_MYTED</name>
<comment type="caution">
    <text evidence="2">The sequence shown here is derived from an EMBL/GenBank/DDBJ whole genome shotgun (WGS) entry which is preliminary data.</text>
</comment>
<sequence>MNTKRFVDSLLVLLIMGRTVMTINWSVVNNLVIFGRDVILRCHVGNIDCNVSGTAHDTRTWTGGQHYKLLCTTEGSTDPKYKMMTRNTSHDFDLSIGNFSESDLDYEYTCQCGHEVNTTKLSVEQNKLISFPTEINTDSSYIASGDQLHIAVSLEKVNPVPICTTLFKDKVIAEANVTKLKSYRYFTDVNVSFTFPLQEFGCSGSLQIVCSLLSYNVTVFNENIQSCPEYDSPFHLHIPLVTACSVFLLAIFCIVYIIKRRHTCRNQHFDILQQQHEEG</sequence>
<organism evidence="2 3">
    <name type="scientific">Mytilus edulis</name>
    <name type="common">Blue mussel</name>
    <dbReference type="NCBI Taxonomy" id="6550"/>
    <lineage>
        <taxon>Eukaryota</taxon>
        <taxon>Metazoa</taxon>
        <taxon>Spiralia</taxon>
        <taxon>Lophotrochozoa</taxon>
        <taxon>Mollusca</taxon>
        <taxon>Bivalvia</taxon>
        <taxon>Autobranchia</taxon>
        <taxon>Pteriomorphia</taxon>
        <taxon>Mytilida</taxon>
        <taxon>Mytiloidea</taxon>
        <taxon>Mytilidae</taxon>
        <taxon>Mytilinae</taxon>
        <taxon>Mytilus</taxon>
    </lineage>
</organism>
<keyword evidence="1" id="KW-0812">Transmembrane</keyword>
<feature type="transmembrane region" description="Helical" evidence="1">
    <location>
        <begin position="236"/>
        <end position="258"/>
    </location>
</feature>
<dbReference type="Gene3D" id="2.60.40.10">
    <property type="entry name" value="Immunoglobulins"/>
    <property type="match status" value="1"/>
</dbReference>
<dbReference type="OrthoDB" id="6076572at2759"/>
<dbReference type="Proteomes" id="UP000683360">
    <property type="component" value="Unassembled WGS sequence"/>
</dbReference>
<dbReference type="AlphaFoldDB" id="A0A8S3UQH4"/>
<dbReference type="InterPro" id="IPR013783">
    <property type="entry name" value="Ig-like_fold"/>
</dbReference>
<accession>A0A8S3UQH4</accession>
<keyword evidence="1" id="KW-1133">Transmembrane helix</keyword>
<keyword evidence="1" id="KW-0472">Membrane</keyword>
<evidence type="ECO:0000313" key="3">
    <source>
        <dbReference type="Proteomes" id="UP000683360"/>
    </source>
</evidence>
<proteinExistence type="predicted"/>
<reference evidence="2" key="1">
    <citation type="submission" date="2021-03" db="EMBL/GenBank/DDBJ databases">
        <authorList>
            <person name="Bekaert M."/>
        </authorList>
    </citation>
    <scope>NUCLEOTIDE SEQUENCE</scope>
</reference>
<evidence type="ECO:0000313" key="2">
    <source>
        <dbReference type="EMBL" id="CAG2245915.1"/>
    </source>
</evidence>
<evidence type="ECO:0000256" key="1">
    <source>
        <dbReference type="SAM" id="Phobius"/>
    </source>
</evidence>
<keyword evidence="3" id="KW-1185">Reference proteome</keyword>